<protein>
    <submittedName>
        <fullName evidence="9">MFS family permease</fullName>
    </submittedName>
</protein>
<dbReference type="PANTHER" id="PTHR43385:SF1">
    <property type="entry name" value="RIBOFLAVIN TRANSPORTER RIBJ"/>
    <property type="match status" value="1"/>
</dbReference>
<feature type="transmembrane region" description="Helical" evidence="7">
    <location>
        <begin position="294"/>
        <end position="311"/>
    </location>
</feature>
<gene>
    <name evidence="9" type="ORF">H4687_007778</name>
</gene>
<dbReference type="AlphaFoldDB" id="A0A8I0PFE1"/>
<evidence type="ECO:0000256" key="3">
    <source>
        <dbReference type="ARBA" id="ARBA00022692"/>
    </source>
</evidence>
<proteinExistence type="predicted"/>
<reference evidence="9 10" key="1">
    <citation type="submission" date="2020-10" db="EMBL/GenBank/DDBJ databases">
        <title>Sequencing the genomes of 1000 actinobacteria strains.</title>
        <authorList>
            <person name="Klenk H.-P."/>
        </authorList>
    </citation>
    <scope>NUCLEOTIDE SEQUENCE [LARGE SCALE GENOMIC DNA]</scope>
    <source>
        <strain evidence="9 10">DSM 41803</strain>
    </source>
</reference>
<feature type="transmembrane region" description="Helical" evidence="7">
    <location>
        <begin position="158"/>
        <end position="179"/>
    </location>
</feature>
<dbReference type="PANTHER" id="PTHR43385">
    <property type="entry name" value="RIBOFLAVIN TRANSPORTER RIBJ"/>
    <property type="match status" value="1"/>
</dbReference>
<feature type="region of interest" description="Disordered" evidence="6">
    <location>
        <begin position="413"/>
        <end position="435"/>
    </location>
</feature>
<feature type="transmembrane region" description="Helical" evidence="7">
    <location>
        <begin position="69"/>
        <end position="88"/>
    </location>
</feature>
<evidence type="ECO:0000313" key="10">
    <source>
        <dbReference type="Proteomes" id="UP000629287"/>
    </source>
</evidence>
<keyword evidence="10" id="KW-1185">Reference proteome</keyword>
<comment type="subcellular location">
    <subcellularLocation>
        <location evidence="1">Cell membrane</location>
        <topology evidence="1">Multi-pass membrane protein</topology>
    </subcellularLocation>
</comment>
<evidence type="ECO:0000256" key="1">
    <source>
        <dbReference type="ARBA" id="ARBA00004651"/>
    </source>
</evidence>
<evidence type="ECO:0000256" key="6">
    <source>
        <dbReference type="SAM" id="MobiDB-lite"/>
    </source>
</evidence>
<dbReference type="EMBL" id="JADBGF010000001">
    <property type="protein sequence ID" value="MBE1601649.1"/>
    <property type="molecule type" value="Genomic_DNA"/>
</dbReference>
<dbReference type="RefSeq" id="WP_012999275.1">
    <property type="nucleotide sequence ID" value="NZ_JADBGF010000001.1"/>
</dbReference>
<dbReference type="Pfam" id="PF07690">
    <property type="entry name" value="MFS_1"/>
    <property type="match status" value="1"/>
</dbReference>
<sequence>MAICAGITAMILGPSVVNNLTTYMLAPVSEDFGWSQSQTVLLMSSLPLFSSPFVLTFGGYLVDKVSMRTVAVWSSLIYGVAFCLMMVVPASALFGVLAVVALAGSQVCAQVVGFKTVSIWFPRHRGVGFSLISAVASLSSAVYSPLFEWSTSSFSWRYTYLVLGLCVLVLCVPAQIVLLSQPDTAPPAPGARPVPDSGPVIEASAHASPQEHRNAPGVPLAAALRSRAWLLLMLIILVPTGVTMSVRTLGVDLFGERGYGSGTVSLALSVFWLASFAGQCVAGPVMDRSKSARAAFPFFASVLLGMLIVTTTHGTTWLLFVALALLGGFQGAEYTIAPYLLGRYFGDRSFAPLLGLTLGITGVVAFGTIPFLVQVAVEQAGTYDGVLLVMLVAIVIATAVAFFMPRYPEPETEAAKELTADRDVPAPDPGRAAHP</sequence>
<dbReference type="OrthoDB" id="4029083at2"/>
<organism evidence="9 10">
    <name type="scientific">Streptomyces stelliscabiei</name>
    <dbReference type="NCBI Taxonomy" id="146820"/>
    <lineage>
        <taxon>Bacteria</taxon>
        <taxon>Bacillati</taxon>
        <taxon>Actinomycetota</taxon>
        <taxon>Actinomycetes</taxon>
        <taxon>Kitasatosporales</taxon>
        <taxon>Streptomycetaceae</taxon>
        <taxon>Streptomyces</taxon>
    </lineage>
</organism>
<feature type="transmembrane region" description="Helical" evidence="7">
    <location>
        <begin position="41"/>
        <end position="62"/>
    </location>
</feature>
<keyword evidence="3 7" id="KW-0812">Transmembrane</keyword>
<dbReference type="InterPro" id="IPR020846">
    <property type="entry name" value="MFS_dom"/>
</dbReference>
<evidence type="ECO:0000256" key="5">
    <source>
        <dbReference type="ARBA" id="ARBA00023136"/>
    </source>
</evidence>
<dbReference type="GeneID" id="86832254"/>
<dbReference type="InterPro" id="IPR052983">
    <property type="entry name" value="MFS_Riboflavin_Transporter"/>
</dbReference>
<dbReference type="GeneID" id="24310065"/>
<feature type="transmembrane region" description="Helical" evidence="7">
    <location>
        <begin position="126"/>
        <end position="146"/>
    </location>
</feature>
<feature type="transmembrane region" description="Helical" evidence="7">
    <location>
        <begin position="94"/>
        <end position="114"/>
    </location>
</feature>
<feature type="transmembrane region" description="Helical" evidence="7">
    <location>
        <begin position="258"/>
        <end position="282"/>
    </location>
</feature>
<name>A0A8I0PFE1_9ACTN</name>
<feature type="domain" description="Major facilitator superfamily (MFS) profile" evidence="8">
    <location>
        <begin position="1"/>
        <end position="409"/>
    </location>
</feature>
<dbReference type="GO" id="GO:0005886">
    <property type="term" value="C:plasma membrane"/>
    <property type="evidence" value="ECO:0007669"/>
    <property type="project" value="UniProtKB-SubCell"/>
</dbReference>
<keyword evidence="4 7" id="KW-1133">Transmembrane helix</keyword>
<accession>A0A8I0PFE1</accession>
<evidence type="ECO:0000256" key="4">
    <source>
        <dbReference type="ARBA" id="ARBA00022989"/>
    </source>
</evidence>
<feature type="transmembrane region" description="Helical" evidence="7">
    <location>
        <begin position="228"/>
        <end position="246"/>
    </location>
</feature>
<dbReference type="GO" id="GO:0022857">
    <property type="term" value="F:transmembrane transporter activity"/>
    <property type="evidence" value="ECO:0007669"/>
    <property type="project" value="InterPro"/>
</dbReference>
<dbReference type="SUPFAM" id="SSF103473">
    <property type="entry name" value="MFS general substrate transporter"/>
    <property type="match status" value="1"/>
</dbReference>
<dbReference type="PROSITE" id="PS50850">
    <property type="entry name" value="MFS"/>
    <property type="match status" value="1"/>
</dbReference>
<evidence type="ECO:0000259" key="8">
    <source>
        <dbReference type="PROSITE" id="PS50850"/>
    </source>
</evidence>
<feature type="transmembrane region" description="Helical" evidence="7">
    <location>
        <begin position="353"/>
        <end position="373"/>
    </location>
</feature>
<comment type="caution">
    <text evidence="9">The sequence shown here is derived from an EMBL/GenBank/DDBJ whole genome shotgun (WGS) entry which is preliminary data.</text>
</comment>
<dbReference type="InterPro" id="IPR036259">
    <property type="entry name" value="MFS_trans_sf"/>
</dbReference>
<keyword evidence="5 7" id="KW-0472">Membrane</keyword>
<dbReference type="Proteomes" id="UP000629287">
    <property type="component" value="Unassembled WGS sequence"/>
</dbReference>
<keyword evidence="2" id="KW-0813">Transport</keyword>
<feature type="compositionally biased region" description="Basic and acidic residues" evidence="6">
    <location>
        <begin position="413"/>
        <end position="425"/>
    </location>
</feature>
<feature type="transmembrane region" description="Helical" evidence="7">
    <location>
        <begin position="385"/>
        <end position="404"/>
    </location>
</feature>
<evidence type="ECO:0000313" key="9">
    <source>
        <dbReference type="EMBL" id="MBE1601649.1"/>
    </source>
</evidence>
<dbReference type="InterPro" id="IPR011701">
    <property type="entry name" value="MFS"/>
</dbReference>
<evidence type="ECO:0000256" key="7">
    <source>
        <dbReference type="SAM" id="Phobius"/>
    </source>
</evidence>
<dbReference type="Gene3D" id="1.20.1250.20">
    <property type="entry name" value="MFS general substrate transporter like domains"/>
    <property type="match status" value="2"/>
</dbReference>
<evidence type="ECO:0000256" key="2">
    <source>
        <dbReference type="ARBA" id="ARBA00022448"/>
    </source>
</evidence>